<sequence>MDIVRQVKLLPGINYRELAGVPGHYFDCGRMRAVLTPEACASNFLGSAVLGEGRYASCYRCPIGHGHAGEAGGQDPAPDRGWRCCRCGPSGQSRIIGRTLCVSCYNRTKEALLQRDGRGKVPVGIMAGLRPGWAIVGELPKPEADDAPREIVRPLEGSRTVLSATPGLYQAGPGRIMLTALVEGADELQRVIRRRLPGVAVQASGVEPTLLEFHEAGIDPNDWLRAPAPLTSH</sequence>
<gene>
    <name evidence="1" type="ORF">ZRA01_36010</name>
</gene>
<dbReference type="Proteomes" id="UP000318422">
    <property type="component" value="Unassembled WGS sequence"/>
</dbReference>
<proteinExistence type="predicted"/>
<keyword evidence="2" id="KW-1185">Reference proteome</keyword>
<comment type="caution">
    <text evidence="1">The sequence shown here is derived from an EMBL/GenBank/DDBJ whole genome shotgun (WGS) entry which is preliminary data.</text>
</comment>
<organism evidence="1 2">
    <name type="scientific">Zoogloea ramigera</name>
    <dbReference type="NCBI Taxonomy" id="350"/>
    <lineage>
        <taxon>Bacteria</taxon>
        <taxon>Pseudomonadati</taxon>
        <taxon>Pseudomonadota</taxon>
        <taxon>Betaproteobacteria</taxon>
        <taxon>Rhodocyclales</taxon>
        <taxon>Zoogloeaceae</taxon>
        <taxon>Zoogloea</taxon>
    </lineage>
</organism>
<dbReference type="EMBL" id="BJNV01000096">
    <property type="protein sequence ID" value="GEC97528.1"/>
    <property type="molecule type" value="Genomic_DNA"/>
</dbReference>
<name>A0A4Y4CX79_ZOORA</name>
<evidence type="ECO:0000313" key="2">
    <source>
        <dbReference type="Proteomes" id="UP000318422"/>
    </source>
</evidence>
<dbReference type="RefSeq" id="WP_141354833.1">
    <property type="nucleotide sequence ID" value="NZ_BJNV01000096.1"/>
</dbReference>
<evidence type="ECO:0000313" key="1">
    <source>
        <dbReference type="EMBL" id="GEC97528.1"/>
    </source>
</evidence>
<protein>
    <submittedName>
        <fullName evidence="1">Uncharacterized protein</fullName>
    </submittedName>
</protein>
<dbReference type="AlphaFoldDB" id="A0A4Y4CX79"/>
<accession>A0A4Y4CX79</accession>
<reference evidence="1 2" key="1">
    <citation type="submission" date="2019-06" db="EMBL/GenBank/DDBJ databases">
        <title>Whole genome shotgun sequence of Zoogloea ramigera NBRC 15342.</title>
        <authorList>
            <person name="Hosoyama A."/>
            <person name="Uohara A."/>
            <person name="Ohji S."/>
            <person name="Ichikawa N."/>
        </authorList>
    </citation>
    <scope>NUCLEOTIDE SEQUENCE [LARGE SCALE GENOMIC DNA]</scope>
    <source>
        <strain evidence="1 2">NBRC 15342</strain>
    </source>
</reference>
<dbReference type="OrthoDB" id="9132716at2"/>